<keyword evidence="2" id="KW-0732">Signal</keyword>
<accession>A0A8W8LSJ3</accession>
<keyword evidence="1" id="KW-0472">Membrane</keyword>
<feature type="signal peptide" evidence="2">
    <location>
        <begin position="1"/>
        <end position="25"/>
    </location>
</feature>
<dbReference type="AlphaFoldDB" id="A0A8W8LSJ3"/>
<dbReference type="PANTHER" id="PTHR36878:SF1">
    <property type="entry name" value="SMALL INTEGRAL MEMBRANE PROTEIN 30"/>
    <property type="match status" value="1"/>
</dbReference>
<dbReference type="Proteomes" id="UP000005408">
    <property type="component" value="Unassembled WGS sequence"/>
</dbReference>
<dbReference type="InterPro" id="IPR031742">
    <property type="entry name" value="DUF4730"/>
</dbReference>
<dbReference type="EnsemblMetazoa" id="G29425.3">
    <property type="protein sequence ID" value="G29425.3:cds"/>
    <property type="gene ID" value="G29425"/>
</dbReference>
<evidence type="ECO:0000313" key="3">
    <source>
        <dbReference type="EnsemblMetazoa" id="G29425.3:cds"/>
    </source>
</evidence>
<protein>
    <recommendedName>
        <fullName evidence="5">Small integral membrane protein 30</fullName>
    </recommendedName>
</protein>
<feature type="transmembrane region" description="Helical" evidence="1">
    <location>
        <begin position="35"/>
        <end position="53"/>
    </location>
</feature>
<evidence type="ECO:0008006" key="5">
    <source>
        <dbReference type="Google" id="ProtNLM"/>
    </source>
</evidence>
<evidence type="ECO:0000256" key="1">
    <source>
        <dbReference type="SAM" id="Phobius"/>
    </source>
</evidence>
<organism evidence="3 4">
    <name type="scientific">Magallana gigas</name>
    <name type="common">Pacific oyster</name>
    <name type="synonym">Crassostrea gigas</name>
    <dbReference type="NCBI Taxonomy" id="29159"/>
    <lineage>
        <taxon>Eukaryota</taxon>
        <taxon>Metazoa</taxon>
        <taxon>Spiralia</taxon>
        <taxon>Lophotrochozoa</taxon>
        <taxon>Mollusca</taxon>
        <taxon>Bivalvia</taxon>
        <taxon>Autobranchia</taxon>
        <taxon>Pteriomorphia</taxon>
        <taxon>Ostreida</taxon>
        <taxon>Ostreoidea</taxon>
        <taxon>Ostreidae</taxon>
        <taxon>Magallana</taxon>
    </lineage>
</organism>
<sequence length="58" mass="6031">MADNMMAGLPLAIFLLSLFLPGAEAFDAGDAIALVLGLIIGILGICACLGYYARKRAM</sequence>
<dbReference type="PANTHER" id="PTHR36878">
    <property type="entry name" value="SMALL INTEGRAL MEMBRANE PROTEIN 30"/>
    <property type="match status" value="1"/>
</dbReference>
<proteinExistence type="predicted"/>
<keyword evidence="1" id="KW-0812">Transmembrane</keyword>
<dbReference type="Pfam" id="PF15873">
    <property type="entry name" value="DUF4730"/>
    <property type="match status" value="1"/>
</dbReference>
<reference evidence="3" key="1">
    <citation type="submission" date="2022-08" db="UniProtKB">
        <authorList>
            <consortium name="EnsemblMetazoa"/>
        </authorList>
    </citation>
    <scope>IDENTIFICATION</scope>
    <source>
        <strain evidence="3">05x7-T-G4-1.051#20</strain>
    </source>
</reference>
<evidence type="ECO:0000256" key="2">
    <source>
        <dbReference type="SAM" id="SignalP"/>
    </source>
</evidence>
<keyword evidence="4" id="KW-1185">Reference proteome</keyword>
<name>A0A8W8LSJ3_MAGGI</name>
<evidence type="ECO:0000313" key="4">
    <source>
        <dbReference type="Proteomes" id="UP000005408"/>
    </source>
</evidence>
<feature type="chain" id="PRO_5036505849" description="Small integral membrane protein 30" evidence="2">
    <location>
        <begin position="26"/>
        <end position="58"/>
    </location>
</feature>
<keyword evidence="1" id="KW-1133">Transmembrane helix</keyword>